<evidence type="ECO:0008006" key="6">
    <source>
        <dbReference type="Google" id="ProtNLM"/>
    </source>
</evidence>
<keyword evidence="3" id="KW-0732">Signal</keyword>
<accession>A0A2I1PDS1</accession>
<keyword evidence="2" id="KW-1133">Transmembrane helix</keyword>
<dbReference type="AlphaFoldDB" id="A0A2I1PDS1"/>
<keyword evidence="2" id="KW-0472">Membrane</keyword>
<dbReference type="Proteomes" id="UP000234206">
    <property type="component" value="Unassembled WGS sequence"/>
</dbReference>
<reference evidence="4 5" key="1">
    <citation type="submission" date="2017-12" db="EMBL/GenBank/DDBJ databases">
        <title>Phylogenetic diversity of female urinary microbiome.</title>
        <authorList>
            <person name="Thomas-White K."/>
            <person name="Wolfe A.J."/>
        </authorList>
    </citation>
    <scope>NUCLEOTIDE SEQUENCE [LARGE SCALE GENOMIC DNA]</scope>
    <source>
        <strain evidence="4 5">UMB1298</strain>
    </source>
</reference>
<evidence type="ECO:0000256" key="1">
    <source>
        <dbReference type="SAM" id="MobiDB-lite"/>
    </source>
</evidence>
<name>A0A2I1PDS1_9MICO</name>
<organism evidence="4 5">
    <name type="scientific">Kytococcus schroeteri</name>
    <dbReference type="NCBI Taxonomy" id="138300"/>
    <lineage>
        <taxon>Bacteria</taxon>
        <taxon>Bacillati</taxon>
        <taxon>Actinomycetota</taxon>
        <taxon>Actinomycetes</taxon>
        <taxon>Micrococcales</taxon>
        <taxon>Kytococcaceae</taxon>
        <taxon>Kytococcus</taxon>
    </lineage>
</organism>
<dbReference type="OrthoDB" id="4790111at2"/>
<keyword evidence="5" id="KW-1185">Reference proteome</keyword>
<feature type="transmembrane region" description="Helical" evidence="2">
    <location>
        <begin position="405"/>
        <end position="426"/>
    </location>
</feature>
<feature type="region of interest" description="Disordered" evidence="1">
    <location>
        <begin position="340"/>
        <end position="406"/>
    </location>
</feature>
<feature type="region of interest" description="Disordered" evidence="1">
    <location>
        <begin position="23"/>
        <end position="45"/>
    </location>
</feature>
<protein>
    <recommendedName>
        <fullName evidence="6">Peptidase</fullName>
    </recommendedName>
</protein>
<proteinExistence type="predicted"/>
<evidence type="ECO:0000313" key="4">
    <source>
        <dbReference type="EMBL" id="PKZ42764.1"/>
    </source>
</evidence>
<dbReference type="EMBL" id="PKIZ01000001">
    <property type="protein sequence ID" value="PKZ42764.1"/>
    <property type="molecule type" value="Genomic_DNA"/>
</dbReference>
<evidence type="ECO:0000256" key="2">
    <source>
        <dbReference type="SAM" id="Phobius"/>
    </source>
</evidence>
<gene>
    <name evidence="4" type="ORF">CYJ76_00440</name>
</gene>
<feature type="chain" id="PRO_5014140550" description="Peptidase" evidence="3">
    <location>
        <begin position="25"/>
        <end position="431"/>
    </location>
</feature>
<comment type="caution">
    <text evidence="4">The sequence shown here is derived from an EMBL/GenBank/DDBJ whole genome shotgun (WGS) entry which is preliminary data.</text>
</comment>
<evidence type="ECO:0000313" key="5">
    <source>
        <dbReference type="Proteomes" id="UP000234206"/>
    </source>
</evidence>
<keyword evidence="2" id="KW-0812">Transmembrane</keyword>
<feature type="signal peptide" evidence="3">
    <location>
        <begin position="1"/>
        <end position="24"/>
    </location>
</feature>
<dbReference type="RefSeq" id="WP_101848918.1">
    <property type="nucleotide sequence ID" value="NZ_PKIZ01000001.1"/>
</dbReference>
<sequence length="431" mass="44092">MHPLARPAVAGIVLALLQGPSAGAASSPAAEREPEPLQTKGTAVQGGGDLFTAPLLSAGTFTDSAPADGDTSFYRVRRSTQDGILRVGTTTYEAEGLEVRVLDALGQECGTDTGWTLGLVVGNAGDDEDPVCENSDQVVVAVTNTTKEPQERPFELHVAEEPAVPTTAGLPKPQESVDWTDMKASAEVQDTQGGLSLAEAPEVSPEHSVRGSVVAGEARLYKVPAEWGQRVQARVSVNAESEGLESGAVTVTLVGADRRELDTEASGAKDARASFWDHDEAVAETASLPVAWNNRDGQGPTLPGDQYVVVTADESGEEYRKVPFTLTVAVLGDAVDAPRYAEGSAPSEERDRVIEPGAGRGEGDQGNAAPTGGEDSGGSTSSAATGGDERAASAGSSDGGPSKPVLWGGGALGGLMLLAGALALVANRARG</sequence>
<feature type="compositionally biased region" description="Low complexity" evidence="1">
    <location>
        <begin position="377"/>
        <end position="400"/>
    </location>
</feature>
<evidence type="ECO:0000256" key="3">
    <source>
        <dbReference type="SAM" id="SignalP"/>
    </source>
</evidence>